<feature type="region of interest" description="Disordered" evidence="1">
    <location>
        <begin position="520"/>
        <end position="555"/>
    </location>
</feature>
<dbReference type="OrthoDB" id="2019579at2759"/>
<dbReference type="STRING" id="3983.A0A2C9V402"/>
<protein>
    <submittedName>
        <fullName evidence="2">Uncharacterized protein</fullName>
    </submittedName>
</protein>
<feature type="compositionally biased region" description="Polar residues" evidence="1">
    <location>
        <begin position="631"/>
        <end position="643"/>
    </location>
</feature>
<feature type="compositionally biased region" description="Basic and acidic residues" evidence="1">
    <location>
        <begin position="569"/>
        <end position="588"/>
    </location>
</feature>
<dbReference type="Proteomes" id="UP000091857">
    <property type="component" value="Chromosome 10"/>
</dbReference>
<organism evidence="2 3">
    <name type="scientific">Manihot esculenta</name>
    <name type="common">Cassava</name>
    <name type="synonym">Jatropha manihot</name>
    <dbReference type="NCBI Taxonomy" id="3983"/>
    <lineage>
        <taxon>Eukaryota</taxon>
        <taxon>Viridiplantae</taxon>
        <taxon>Streptophyta</taxon>
        <taxon>Embryophyta</taxon>
        <taxon>Tracheophyta</taxon>
        <taxon>Spermatophyta</taxon>
        <taxon>Magnoliopsida</taxon>
        <taxon>eudicotyledons</taxon>
        <taxon>Gunneridae</taxon>
        <taxon>Pentapetalae</taxon>
        <taxon>rosids</taxon>
        <taxon>fabids</taxon>
        <taxon>Malpighiales</taxon>
        <taxon>Euphorbiaceae</taxon>
        <taxon>Crotonoideae</taxon>
        <taxon>Manihoteae</taxon>
        <taxon>Manihot</taxon>
    </lineage>
</organism>
<feature type="compositionally biased region" description="Basic and acidic residues" evidence="1">
    <location>
        <begin position="520"/>
        <end position="550"/>
    </location>
</feature>
<dbReference type="Gramene" id="Manes.10G058310.1.v8.1">
    <property type="protein sequence ID" value="Manes.10G058310.1.v8.1.CDS"/>
    <property type="gene ID" value="Manes.10G058310.v8.1"/>
</dbReference>
<sequence>MDLGCLDLGCVSVLDKHSTEIAVDSQTVERDIRETAASASKTGKNRSPKGVGQSTLNALNKFTSQIKKPTHRKSSPINWFPRKKVDSYLKRKIKMLQEIDGMNSTLDETLGDSNPHYSRVLREKIAAREAAHRAMEARKAALVEASWCRILRAARIQSKEAEELVLKAEKNATEAFEAATAMGVIMYDMPNCPRKPSQIETSTINGGRSTTHTVTASFETAFDVDKEVAAAVKIAFTRLATCPSFNKDEVKELLCKISQNPDMEDNHQELSSEHESESGSEPETVSQNVGFSAPEDDFSAIETRQRKCKKRRQSLEKLNMTKLVDIMLERLRCLKEDELSSLATIVATCGLNAALAEVESSKLHDPGTATDCTSNFNIPHRMSSAGPGTMRFSNLEHTRRKQAETELPSLDKFLVKHMSKLEREVQEAKNSKRNGSVQGDLENKDKNDNGKVNSEIEHDPLPDLGSILVKHSSKLEKEIEETKKNKGQNFEVAQKKPVNEVIPDLGSILMKHSSKLEKEIQQIRENSENLDGKEHERAPDKVVSRRKEDVPEVPSLDKFLIKHVSRLEKEVQEAKNKRKNDLFEEDRMINSNKKVNSSTSSSEAEKNTWSSDGERADKENVDLNKDPDVSVTCSEQDTKAGNNESEDSLGSILVKPVHRLEREKMQALTLKTSNVNRRHQNKHGGNSVKDYESLDKVLVKHVSKLEKEKMEFSLKGEELKMKTNGRNVQMQMSEEGGLDQILVKHKSRLEREKIAFSQQPGDQIRFSVSRRETRERELQEAWGGLSLGNSIRPHLSKLERDKAAWIKAEEEERRQATKEV</sequence>
<dbReference type="EMBL" id="CM004396">
    <property type="protein sequence ID" value="OAY39134.1"/>
    <property type="molecule type" value="Genomic_DNA"/>
</dbReference>
<reference evidence="3" key="1">
    <citation type="journal article" date="2016" name="Nat. Biotechnol.">
        <title>Sequencing wild and cultivated cassava and related species reveals extensive interspecific hybridization and genetic diversity.</title>
        <authorList>
            <person name="Bredeson J.V."/>
            <person name="Lyons J.B."/>
            <person name="Prochnik S.E."/>
            <person name="Wu G.A."/>
            <person name="Ha C.M."/>
            <person name="Edsinger-Gonzales E."/>
            <person name="Grimwood J."/>
            <person name="Schmutz J."/>
            <person name="Rabbi I.Y."/>
            <person name="Egesi C."/>
            <person name="Nauluvula P."/>
            <person name="Lebot V."/>
            <person name="Ndunguru J."/>
            <person name="Mkamilo G."/>
            <person name="Bart R.S."/>
            <person name="Setter T.L."/>
            <person name="Gleadow R.M."/>
            <person name="Kulakow P."/>
            <person name="Ferguson M.E."/>
            <person name="Rounsley S."/>
            <person name="Rokhsar D.S."/>
        </authorList>
    </citation>
    <scope>NUCLEOTIDE SEQUENCE [LARGE SCALE GENOMIC DNA]</scope>
    <source>
        <strain evidence="3">cv. AM560-2</strain>
    </source>
</reference>
<feature type="region of interest" description="Disordered" evidence="1">
    <location>
        <begin position="261"/>
        <end position="296"/>
    </location>
</feature>
<evidence type="ECO:0000256" key="1">
    <source>
        <dbReference type="SAM" id="MobiDB-lite"/>
    </source>
</evidence>
<feature type="compositionally biased region" description="Basic and acidic residues" evidence="1">
    <location>
        <begin position="264"/>
        <end position="277"/>
    </location>
</feature>
<feature type="compositionally biased region" description="Low complexity" evidence="1">
    <location>
        <begin position="590"/>
        <end position="602"/>
    </location>
</feature>
<dbReference type="PANTHER" id="PTHR36325:SF1">
    <property type="entry name" value="MYOSIN-2 HEAVY CHAIN-LIKE PROTEIN"/>
    <property type="match status" value="1"/>
</dbReference>
<feature type="compositionally biased region" description="Basic and acidic residues" evidence="1">
    <location>
        <begin position="612"/>
        <end position="628"/>
    </location>
</feature>
<proteinExistence type="predicted"/>
<evidence type="ECO:0000313" key="2">
    <source>
        <dbReference type="EMBL" id="OAY39134.1"/>
    </source>
</evidence>
<comment type="caution">
    <text evidence="2">The sequence shown here is derived from an EMBL/GenBank/DDBJ whole genome shotgun (WGS) entry which is preliminary data.</text>
</comment>
<gene>
    <name evidence="2" type="ORF">MANES_10G058310v8</name>
</gene>
<dbReference type="AlphaFoldDB" id="A0A2C9V402"/>
<name>A0A2C9V402_MANES</name>
<keyword evidence="3" id="KW-1185">Reference proteome</keyword>
<feature type="region of interest" description="Disordered" evidence="1">
    <location>
        <begin position="569"/>
        <end position="651"/>
    </location>
</feature>
<dbReference type="PANTHER" id="PTHR36325">
    <property type="entry name" value="MYOSIN-2 HEAVY CHAIN-LIKE PROTEIN"/>
    <property type="match status" value="1"/>
</dbReference>
<feature type="compositionally biased region" description="Basic and acidic residues" evidence="1">
    <location>
        <begin position="441"/>
        <end position="461"/>
    </location>
</feature>
<feature type="region of interest" description="Disordered" evidence="1">
    <location>
        <begin position="424"/>
        <end position="464"/>
    </location>
</feature>
<accession>A0A2C9V402</accession>
<feature type="region of interest" description="Disordered" evidence="1">
    <location>
        <begin position="668"/>
        <end position="689"/>
    </location>
</feature>
<evidence type="ECO:0000313" key="3">
    <source>
        <dbReference type="Proteomes" id="UP000091857"/>
    </source>
</evidence>